<dbReference type="OrthoDB" id="784654at2759"/>
<keyword evidence="1" id="KW-0175">Coiled coil</keyword>
<feature type="transmembrane region" description="Helical" evidence="3">
    <location>
        <begin position="347"/>
        <end position="369"/>
    </location>
</feature>
<evidence type="ECO:0000256" key="1">
    <source>
        <dbReference type="SAM" id="Coils"/>
    </source>
</evidence>
<accession>A0A6P5XJX7</accession>
<evidence type="ECO:0000313" key="5">
    <source>
        <dbReference type="RefSeq" id="XP_022728704.1"/>
    </source>
</evidence>
<feature type="region of interest" description="Disordered" evidence="2">
    <location>
        <begin position="76"/>
        <end position="152"/>
    </location>
</feature>
<evidence type="ECO:0000256" key="2">
    <source>
        <dbReference type="SAM" id="MobiDB-lite"/>
    </source>
</evidence>
<dbReference type="GeneID" id="111284243"/>
<keyword evidence="3" id="KW-0812">Transmembrane</keyword>
<keyword evidence="3" id="KW-1133">Transmembrane helix</keyword>
<sequence>MDSQRGPLSSWAYFCQGKTRLAVQEELTKRDDQLIQLKELLSKAVRERDEAQEKYQRLFLEKLLLHQRQKQHIAPLSGVSSIEDEPRRGIDSNNGFSSSDCKESIVSSPVLDPIQQPQLPPAPPQGPQAPVPRPPKSTPQATTKLVPKKPLPEKGKLLQAVMKAGPLLQTLLLVGPLPQWRHPPSPLESFEIPRVTIPSPPPPPQLLHQDSLTSINGCNTLNTCGKVNNGFSSSDCEENIVSSPVLDPIQQPQLPPAPPQGPQAPVPTPPKSMPQVTIELLPEKPLPLPQWRHPLQPLESFEIPRVTIPSPPPPPQLLHQDSLISINGYNTLNTCGKVNSVDILFNLWIKPSSISLLLIFGFEISVGFLRIWKLFWVYGFICYISLATLLGNMRVSNLKEMGDQLKAWIQALKHNQEEFRHDLQEIKMQLTKLMKRVKNLKATYSREFSSTPIYVSIKQPSC</sequence>
<reference evidence="5" key="1">
    <citation type="submission" date="2025-08" db="UniProtKB">
        <authorList>
            <consortium name="RefSeq"/>
        </authorList>
    </citation>
    <scope>IDENTIFICATION</scope>
    <source>
        <tissue evidence="5">Fruit stalk</tissue>
    </source>
</reference>
<feature type="region of interest" description="Disordered" evidence="2">
    <location>
        <begin position="247"/>
        <end position="274"/>
    </location>
</feature>
<dbReference type="Pfam" id="PF07795">
    <property type="entry name" value="DUF1635"/>
    <property type="match status" value="2"/>
</dbReference>
<dbReference type="RefSeq" id="XP_022728704.1">
    <property type="nucleotide sequence ID" value="XM_022872969.1"/>
</dbReference>
<name>A0A6P5XJX7_DURZI</name>
<keyword evidence="4" id="KW-1185">Reference proteome</keyword>
<gene>
    <name evidence="5" type="primary">LOC111284243</name>
</gene>
<dbReference type="InterPro" id="IPR012862">
    <property type="entry name" value="DUF1635"/>
</dbReference>
<dbReference type="Proteomes" id="UP000515121">
    <property type="component" value="Unplaced"/>
</dbReference>
<feature type="transmembrane region" description="Helical" evidence="3">
    <location>
        <begin position="375"/>
        <end position="393"/>
    </location>
</feature>
<keyword evidence="3" id="KW-0472">Membrane</keyword>
<feature type="coiled-coil region" evidence="1">
    <location>
        <begin position="34"/>
        <end position="61"/>
    </location>
</feature>
<dbReference type="PANTHER" id="PTHR33431:SF3">
    <property type="entry name" value="ENABLED-LIKE PROTEIN (DUF1635)"/>
    <property type="match status" value="1"/>
</dbReference>
<feature type="compositionally biased region" description="Pro residues" evidence="2">
    <location>
        <begin position="253"/>
        <end position="272"/>
    </location>
</feature>
<protein>
    <submittedName>
        <fullName evidence="5">Wiskott-Aldrich syndrome protein family member 2-like</fullName>
    </submittedName>
</protein>
<dbReference type="KEGG" id="dzi:111284243"/>
<dbReference type="PANTHER" id="PTHR33431">
    <property type="entry name" value="ENABLED-LIKE PROTEIN (DUF1635)"/>
    <property type="match status" value="1"/>
</dbReference>
<organism evidence="4 5">
    <name type="scientific">Durio zibethinus</name>
    <name type="common">Durian</name>
    <dbReference type="NCBI Taxonomy" id="66656"/>
    <lineage>
        <taxon>Eukaryota</taxon>
        <taxon>Viridiplantae</taxon>
        <taxon>Streptophyta</taxon>
        <taxon>Embryophyta</taxon>
        <taxon>Tracheophyta</taxon>
        <taxon>Spermatophyta</taxon>
        <taxon>Magnoliopsida</taxon>
        <taxon>eudicotyledons</taxon>
        <taxon>Gunneridae</taxon>
        <taxon>Pentapetalae</taxon>
        <taxon>rosids</taxon>
        <taxon>malvids</taxon>
        <taxon>Malvales</taxon>
        <taxon>Malvaceae</taxon>
        <taxon>Helicteroideae</taxon>
        <taxon>Durio</taxon>
    </lineage>
</organism>
<feature type="compositionally biased region" description="Pro residues" evidence="2">
    <location>
        <begin position="118"/>
        <end position="137"/>
    </location>
</feature>
<proteinExistence type="predicted"/>
<evidence type="ECO:0000256" key="3">
    <source>
        <dbReference type="SAM" id="Phobius"/>
    </source>
</evidence>
<evidence type="ECO:0000313" key="4">
    <source>
        <dbReference type="Proteomes" id="UP000515121"/>
    </source>
</evidence>
<dbReference type="AlphaFoldDB" id="A0A6P5XJX7"/>
<feature type="coiled-coil region" evidence="1">
    <location>
        <begin position="409"/>
        <end position="443"/>
    </location>
</feature>